<dbReference type="GO" id="GO:0016746">
    <property type="term" value="F:acyltransferase activity"/>
    <property type="evidence" value="ECO:0007669"/>
    <property type="project" value="UniProtKB-KW"/>
</dbReference>
<dbReference type="SUPFAM" id="SSF69593">
    <property type="entry name" value="Glycerol-3-phosphate (1)-acyltransferase"/>
    <property type="match status" value="1"/>
</dbReference>
<evidence type="ECO:0000256" key="6">
    <source>
        <dbReference type="SAM" id="MobiDB-lite"/>
    </source>
</evidence>
<keyword evidence="7" id="KW-0472">Membrane</keyword>
<keyword evidence="2" id="KW-0444">Lipid biosynthesis</keyword>
<evidence type="ECO:0000256" key="3">
    <source>
        <dbReference type="ARBA" id="ARBA00022679"/>
    </source>
</evidence>
<keyword evidence="7" id="KW-1133">Transmembrane helix</keyword>
<keyword evidence="10" id="KW-1185">Reference proteome</keyword>
<dbReference type="EMBL" id="JACWMS010000001">
    <property type="protein sequence ID" value="MBD1318341.1"/>
    <property type="molecule type" value="Genomic_DNA"/>
</dbReference>
<feature type="region of interest" description="Disordered" evidence="6">
    <location>
        <begin position="1"/>
        <end position="25"/>
    </location>
</feature>
<sequence>MTAALTAPGLSPARSAPAPSTARVVAPARPDTRHAWYPASRCGDHCRDQAPAVVNRLVMIVRVVRLVAVVGFLAAFGPVVALAPRLLRRRFLSRAARHLLAALGVCVRIDDRRPFAGTSRGLVVANHISYLDILAVAVVSPSHFVAKSDVTTMPVISGLARRLGIIPVERASLRELPTTIRSAVDELHRDRSVAVFPEGTTWCGREAGRFRPAFFQAAIDAGVAVTPIRLMFTAMDGSPTSVPSFIGDDTPVDTLRRVLRARGLTVVIRVHESLLPDTDRRTLAARCERLVTA</sequence>
<keyword evidence="5 9" id="KW-0012">Acyltransferase</keyword>
<evidence type="ECO:0000256" key="7">
    <source>
        <dbReference type="SAM" id="Phobius"/>
    </source>
</evidence>
<dbReference type="Pfam" id="PF01553">
    <property type="entry name" value="Acyltransferase"/>
    <property type="match status" value="1"/>
</dbReference>
<evidence type="ECO:0000256" key="4">
    <source>
        <dbReference type="ARBA" id="ARBA00023098"/>
    </source>
</evidence>
<evidence type="ECO:0000259" key="8">
    <source>
        <dbReference type="SMART" id="SM00563"/>
    </source>
</evidence>
<evidence type="ECO:0000313" key="9">
    <source>
        <dbReference type="EMBL" id="MBD1318341.1"/>
    </source>
</evidence>
<feature type="transmembrane region" description="Helical" evidence="7">
    <location>
        <begin position="63"/>
        <end position="87"/>
    </location>
</feature>
<proteinExistence type="predicted"/>
<dbReference type="CDD" id="cd07989">
    <property type="entry name" value="LPLAT_AGPAT-like"/>
    <property type="match status" value="1"/>
</dbReference>
<comment type="caution">
    <text evidence="9">The sequence shown here is derived from an EMBL/GenBank/DDBJ whole genome shotgun (WGS) entry which is preliminary data.</text>
</comment>
<name>A0ABR7W680_9ACTN</name>
<gene>
    <name evidence="9" type="ORF">IDF66_01990</name>
</gene>
<evidence type="ECO:0000256" key="2">
    <source>
        <dbReference type="ARBA" id="ARBA00022516"/>
    </source>
</evidence>
<evidence type="ECO:0000313" key="10">
    <source>
        <dbReference type="Proteomes" id="UP000602395"/>
    </source>
</evidence>
<dbReference type="InterPro" id="IPR002123">
    <property type="entry name" value="Plipid/glycerol_acylTrfase"/>
</dbReference>
<dbReference type="PANTHER" id="PTHR10434:SF64">
    <property type="entry name" value="1-ACYL-SN-GLYCEROL-3-PHOSPHATE ACYLTRANSFERASE-RELATED"/>
    <property type="match status" value="1"/>
</dbReference>
<keyword evidence="3" id="KW-0808">Transferase</keyword>
<dbReference type="PANTHER" id="PTHR10434">
    <property type="entry name" value="1-ACYL-SN-GLYCEROL-3-PHOSPHATE ACYLTRANSFERASE"/>
    <property type="match status" value="1"/>
</dbReference>
<organism evidence="9 10">
    <name type="scientific">Gordonia hankookensis</name>
    <dbReference type="NCBI Taxonomy" id="589403"/>
    <lineage>
        <taxon>Bacteria</taxon>
        <taxon>Bacillati</taxon>
        <taxon>Actinomycetota</taxon>
        <taxon>Actinomycetes</taxon>
        <taxon>Mycobacteriales</taxon>
        <taxon>Gordoniaceae</taxon>
        <taxon>Gordonia</taxon>
    </lineage>
</organism>
<evidence type="ECO:0000256" key="1">
    <source>
        <dbReference type="ARBA" id="ARBA00005189"/>
    </source>
</evidence>
<feature type="domain" description="Phospholipid/glycerol acyltransferase" evidence="8">
    <location>
        <begin position="121"/>
        <end position="233"/>
    </location>
</feature>
<comment type="pathway">
    <text evidence="1">Lipid metabolism.</text>
</comment>
<dbReference type="SMART" id="SM00563">
    <property type="entry name" value="PlsC"/>
    <property type="match status" value="1"/>
</dbReference>
<keyword evidence="4" id="KW-0443">Lipid metabolism</keyword>
<reference evidence="9 10" key="1">
    <citation type="submission" date="2020-09" db="EMBL/GenBank/DDBJ databases">
        <title>Novel species in genus Gordonia.</title>
        <authorList>
            <person name="Zhang G."/>
        </authorList>
    </citation>
    <scope>NUCLEOTIDE SEQUENCE [LARGE SCALE GENOMIC DNA]</scope>
    <source>
        <strain evidence="9 10">ON-33</strain>
    </source>
</reference>
<accession>A0ABR7W680</accession>
<keyword evidence="7" id="KW-0812">Transmembrane</keyword>
<feature type="compositionally biased region" description="Low complexity" evidence="6">
    <location>
        <begin position="7"/>
        <end position="22"/>
    </location>
</feature>
<protein>
    <submittedName>
        <fullName evidence="9">1-acyl-sn-glycerol-3-phosphate acyltransferase</fullName>
    </submittedName>
</protein>
<evidence type="ECO:0000256" key="5">
    <source>
        <dbReference type="ARBA" id="ARBA00023315"/>
    </source>
</evidence>
<dbReference type="Proteomes" id="UP000602395">
    <property type="component" value="Unassembled WGS sequence"/>
</dbReference>